<feature type="signal peptide" evidence="1">
    <location>
        <begin position="1"/>
        <end position="30"/>
    </location>
</feature>
<reference evidence="3" key="1">
    <citation type="journal article" date="2017" name="Int. J. Syst. Evol. Microbiol.">
        <title>Notoacmeibacter marinus gen. nov., sp. nov., isolated from the gut of a limpet and proposal of Notoacmeibacteraceae fam. nov. in the order Rhizobiales of the class Alphaproteobacteria.</title>
        <authorList>
            <person name="Huang Z."/>
            <person name="Guo F."/>
            <person name="Lai Q."/>
        </authorList>
    </citation>
    <scope>NUCLEOTIDE SEQUENCE [LARGE SCALE GENOMIC DNA]</scope>
    <source>
        <strain evidence="3">XMTR2A4</strain>
    </source>
</reference>
<proteinExistence type="predicted"/>
<protein>
    <recommendedName>
        <fullName evidence="4">Rap1a immunity protein domain-containing protein</fullName>
    </recommendedName>
</protein>
<dbReference type="Proteomes" id="UP000215405">
    <property type="component" value="Unassembled WGS sequence"/>
</dbReference>
<keyword evidence="3" id="KW-1185">Reference proteome</keyword>
<comment type="caution">
    <text evidence="2">The sequence shown here is derived from an EMBL/GenBank/DDBJ whole genome shotgun (WGS) entry which is preliminary data.</text>
</comment>
<evidence type="ECO:0000313" key="3">
    <source>
        <dbReference type="Proteomes" id="UP000215405"/>
    </source>
</evidence>
<evidence type="ECO:0000313" key="2">
    <source>
        <dbReference type="EMBL" id="OXT02742.1"/>
    </source>
</evidence>
<sequence>MHRSKDSKSLVPALPAASIALSLAVAPASAQTAGDIMSKLEPEKRYSYVTGVIEGLAIARYQNDKPDVTGMKCIYDWFHSDAKRQWEVIRTWFERHPDQSPGALLFVLTKKECGA</sequence>
<dbReference type="RefSeq" id="WP_094076692.1">
    <property type="nucleotide sequence ID" value="NZ_NBYO01000001.1"/>
</dbReference>
<organism evidence="2 3">
    <name type="scientific">Notoacmeibacter marinus</name>
    <dbReference type="NCBI Taxonomy" id="1876515"/>
    <lineage>
        <taxon>Bacteria</taxon>
        <taxon>Pseudomonadati</taxon>
        <taxon>Pseudomonadota</taxon>
        <taxon>Alphaproteobacteria</taxon>
        <taxon>Hyphomicrobiales</taxon>
        <taxon>Notoacmeibacteraceae</taxon>
        <taxon>Notoacmeibacter</taxon>
    </lineage>
</organism>
<dbReference type="AlphaFoldDB" id="A0A231V3H7"/>
<name>A0A231V3H7_9HYPH</name>
<keyword evidence="1" id="KW-0732">Signal</keyword>
<evidence type="ECO:0008006" key="4">
    <source>
        <dbReference type="Google" id="ProtNLM"/>
    </source>
</evidence>
<dbReference type="EMBL" id="NBYO01000001">
    <property type="protein sequence ID" value="OXT02742.1"/>
    <property type="molecule type" value="Genomic_DNA"/>
</dbReference>
<gene>
    <name evidence="2" type="ORF">B7H23_07670</name>
</gene>
<evidence type="ECO:0000256" key="1">
    <source>
        <dbReference type="SAM" id="SignalP"/>
    </source>
</evidence>
<feature type="chain" id="PRO_5012827807" description="Rap1a immunity protein domain-containing protein" evidence="1">
    <location>
        <begin position="31"/>
        <end position="115"/>
    </location>
</feature>
<accession>A0A231V3H7</accession>